<dbReference type="AlphaFoldDB" id="A0A3D8SQ75"/>
<dbReference type="STRING" id="1849047.A0A3D8SQ75"/>
<dbReference type="CDD" id="cd16032">
    <property type="entry name" value="choline-sulfatase"/>
    <property type="match status" value="1"/>
</dbReference>
<comment type="caution">
    <text evidence="7">The sequence shown here is derived from an EMBL/GenBank/DDBJ whole genome shotgun (WGS) entry which is preliminary data.</text>
</comment>
<dbReference type="NCBIfam" id="TIGR03417">
    <property type="entry name" value="chol_sulfatase"/>
    <property type="match status" value="1"/>
</dbReference>
<keyword evidence="8" id="KW-1185">Reference proteome</keyword>
<proteinExistence type="inferred from homology"/>
<keyword evidence="3" id="KW-0378">Hydrolase</keyword>
<accession>A0A3D8SQ75</accession>
<dbReference type="Pfam" id="PF00884">
    <property type="entry name" value="Sulfatase"/>
    <property type="match status" value="1"/>
</dbReference>
<keyword evidence="2" id="KW-0479">Metal-binding</keyword>
<dbReference type="InterPro" id="IPR024607">
    <property type="entry name" value="Sulfatase_CS"/>
</dbReference>
<evidence type="ECO:0000256" key="2">
    <source>
        <dbReference type="ARBA" id="ARBA00022723"/>
    </source>
</evidence>
<evidence type="ECO:0000256" key="3">
    <source>
        <dbReference type="ARBA" id="ARBA00022801"/>
    </source>
</evidence>
<dbReference type="GO" id="GO:0046872">
    <property type="term" value="F:metal ion binding"/>
    <property type="evidence" value="ECO:0007669"/>
    <property type="project" value="UniProtKB-KW"/>
</dbReference>
<dbReference type="OrthoDB" id="96314at2759"/>
<dbReference type="GO" id="GO:0008484">
    <property type="term" value="F:sulfuric ester hydrolase activity"/>
    <property type="evidence" value="ECO:0007669"/>
    <property type="project" value="TreeGrafter"/>
</dbReference>
<gene>
    <name evidence="7" type="ORF">BP6252_00497</name>
</gene>
<dbReference type="SUPFAM" id="SSF53649">
    <property type="entry name" value="Alkaline phosphatase-like"/>
    <property type="match status" value="1"/>
</dbReference>
<evidence type="ECO:0000256" key="1">
    <source>
        <dbReference type="ARBA" id="ARBA00008779"/>
    </source>
</evidence>
<evidence type="ECO:0000313" key="8">
    <source>
        <dbReference type="Proteomes" id="UP000256645"/>
    </source>
</evidence>
<sequence>MAPDLNSVHFAPKETRPAATTTPAPPTQYEAPAAKPNILYIMADQLAAPLLKMHNPSSQIKTPNLDALAAEAVVFDSAYCPSPLCAPSRMSMITGQLPTKIASYDNASSIDSSIPTYAHYLRAAGYETTLAGKMHFIGEQLHGYESRLTSDIYPGDYGWAVNWEEPDTRLEWYHNASSIEQAGPCVRSNQLDYDEEVMYKSTQFLYDHVRKGPSARPFCMTVSLTHPHDPYTIEKKYWDMYEDVDIELPSVTIPFEEQDAHSKRLLKVCDLWDKDFTPEQIKRARRAYYGAVSYVDDCIGRILRVLKECGLDENTIIVFSGDHGDMLGERGLWYKMSYFESSVRVPLLVHHPKTFAAHRVTSNVSTLDILPTLVDLAHTSLWAGLPMDGSSLLPHLEDREGGSDTVFAEYCGEGTIAPLMMIRRGDWKYITCPADPPQLFNLRDDPKELRNLAGLPAKHPLMSLEISNTLRAFHEEAQAKWDFDDITAKVLTSQRMRRLVWSALKTGQFTSWDYNPTDDGRQKYIRSHMHLDDLELRARFPPVDAQGRAMAKGYICVDQAGSHGQ</sequence>
<dbReference type="InterPro" id="IPR025863">
    <property type="entry name" value="Choline_sulf_C_dom"/>
</dbReference>
<dbReference type="Pfam" id="PF12411">
    <property type="entry name" value="Choline_sulf_C"/>
    <property type="match status" value="1"/>
</dbReference>
<dbReference type="GO" id="GO:0005737">
    <property type="term" value="C:cytoplasm"/>
    <property type="evidence" value="ECO:0007669"/>
    <property type="project" value="TreeGrafter"/>
</dbReference>
<dbReference type="EMBL" id="PDLM01000001">
    <property type="protein sequence ID" value="RDW88465.1"/>
    <property type="molecule type" value="Genomic_DNA"/>
</dbReference>
<organism evidence="7 8">
    <name type="scientific">Coleophoma cylindrospora</name>
    <dbReference type="NCBI Taxonomy" id="1849047"/>
    <lineage>
        <taxon>Eukaryota</taxon>
        <taxon>Fungi</taxon>
        <taxon>Dikarya</taxon>
        <taxon>Ascomycota</taxon>
        <taxon>Pezizomycotina</taxon>
        <taxon>Leotiomycetes</taxon>
        <taxon>Helotiales</taxon>
        <taxon>Dermateaceae</taxon>
        <taxon>Coleophoma</taxon>
    </lineage>
</organism>
<dbReference type="Proteomes" id="UP000256645">
    <property type="component" value="Unassembled WGS sequence"/>
</dbReference>
<feature type="compositionally biased region" description="Low complexity" evidence="4">
    <location>
        <begin position="17"/>
        <end position="30"/>
    </location>
</feature>
<evidence type="ECO:0000259" key="5">
    <source>
        <dbReference type="Pfam" id="PF00884"/>
    </source>
</evidence>
<evidence type="ECO:0000313" key="7">
    <source>
        <dbReference type="EMBL" id="RDW88465.1"/>
    </source>
</evidence>
<dbReference type="FunFam" id="3.40.720.10:FF:000032">
    <property type="entry name" value="Choline sulfatase"/>
    <property type="match status" value="1"/>
</dbReference>
<reference evidence="7 8" key="1">
    <citation type="journal article" date="2018" name="IMA Fungus">
        <title>IMA Genome-F 9: Draft genome sequence of Annulohypoxylon stygium, Aspergillus mulundensis, Berkeleyomyces basicola (syn. Thielaviopsis basicola), Ceratocystis smalleyi, two Cercospora beticola strains, Coleophoma cylindrospora, Fusarium fracticaudum, Phialophora cf. hyalina, and Morchella septimelata.</title>
        <authorList>
            <person name="Wingfield B.D."/>
            <person name="Bills G.F."/>
            <person name="Dong Y."/>
            <person name="Huang W."/>
            <person name="Nel W.J."/>
            <person name="Swalarsk-Parry B.S."/>
            <person name="Vaghefi N."/>
            <person name="Wilken P.M."/>
            <person name="An Z."/>
            <person name="de Beer Z.W."/>
            <person name="De Vos L."/>
            <person name="Chen L."/>
            <person name="Duong T.A."/>
            <person name="Gao Y."/>
            <person name="Hammerbacher A."/>
            <person name="Kikkert J.R."/>
            <person name="Li Y."/>
            <person name="Li H."/>
            <person name="Li K."/>
            <person name="Li Q."/>
            <person name="Liu X."/>
            <person name="Ma X."/>
            <person name="Naidoo K."/>
            <person name="Pethybridge S.J."/>
            <person name="Sun J."/>
            <person name="Steenkamp E.T."/>
            <person name="van der Nest M.A."/>
            <person name="van Wyk S."/>
            <person name="Wingfield M.J."/>
            <person name="Xiong C."/>
            <person name="Yue Q."/>
            <person name="Zhang X."/>
        </authorList>
    </citation>
    <scope>NUCLEOTIDE SEQUENCE [LARGE SCALE GENOMIC DNA]</scope>
    <source>
        <strain evidence="7 8">BP6252</strain>
    </source>
</reference>
<evidence type="ECO:0000259" key="6">
    <source>
        <dbReference type="Pfam" id="PF12411"/>
    </source>
</evidence>
<dbReference type="PROSITE" id="PS00149">
    <property type="entry name" value="SULFATASE_2"/>
    <property type="match status" value="1"/>
</dbReference>
<dbReference type="InterPro" id="IPR017785">
    <property type="entry name" value="Choline-sulfatase"/>
</dbReference>
<comment type="similarity">
    <text evidence="1">Belongs to the sulfatase family.</text>
</comment>
<dbReference type="Gene3D" id="3.40.720.10">
    <property type="entry name" value="Alkaline Phosphatase, subunit A"/>
    <property type="match status" value="1"/>
</dbReference>
<dbReference type="PANTHER" id="PTHR45953:SF1">
    <property type="entry name" value="IDURONATE 2-SULFATASE"/>
    <property type="match status" value="1"/>
</dbReference>
<feature type="domain" description="Choline sulfatase enzyme C-terminal" evidence="6">
    <location>
        <begin position="489"/>
        <end position="540"/>
    </location>
</feature>
<evidence type="ECO:0000256" key="4">
    <source>
        <dbReference type="SAM" id="MobiDB-lite"/>
    </source>
</evidence>
<dbReference type="InterPro" id="IPR000917">
    <property type="entry name" value="Sulfatase_N"/>
</dbReference>
<feature type="region of interest" description="Disordered" evidence="4">
    <location>
        <begin position="1"/>
        <end position="30"/>
    </location>
</feature>
<name>A0A3D8SQ75_9HELO</name>
<feature type="domain" description="Sulfatase N-terminal" evidence="5">
    <location>
        <begin position="36"/>
        <end position="378"/>
    </location>
</feature>
<dbReference type="PROSITE" id="PS00523">
    <property type="entry name" value="SULFATASE_1"/>
    <property type="match status" value="1"/>
</dbReference>
<dbReference type="InterPro" id="IPR017850">
    <property type="entry name" value="Alkaline_phosphatase_core_sf"/>
</dbReference>
<protein>
    <submittedName>
        <fullName evidence="7">Choline-sulfatase</fullName>
    </submittedName>
</protein>
<dbReference type="PANTHER" id="PTHR45953">
    <property type="entry name" value="IDURONATE 2-SULFATASE"/>
    <property type="match status" value="1"/>
</dbReference>